<name>A0A5K7XHN7_9BACT</name>
<keyword evidence="3" id="KW-1185">Reference proteome</keyword>
<feature type="compositionally biased region" description="Polar residues" evidence="1">
    <location>
        <begin position="263"/>
        <end position="272"/>
    </location>
</feature>
<accession>A0A5K7XHN7</accession>
<dbReference type="RefSeq" id="WP_152101231.1">
    <property type="nucleotide sequence ID" value="NZ_AP021861.1"/>
</dbReference>
<evidence type="ECO:0000256" key="1">
    <source>
        <dbReference type="SAM" id="MobiDB-lite"/>
    </source>
</evidence>
<feature type="region of interest" description="Disordered" evidence="1">
    <location>
        <begin position="411"/>
        <end position="431"/>
    </location>
</feature>
<evidence type="ECO:0000313" key="2">
    <source>
        <dbReference type="EMBL" id="BBO35968.1"/>
    </source>
</evidence>
<feature type="compositionally biased region" description="Low complexity" evidence="1">
    <location>
        <begin position="296"/>
        <end position="315"/>
    </location>
</feature>
<dbReference type="EMBL" id="AP021861">
    <property type="protein sequence ID" value="BBO35968.1"/>
    <property type="molecule type" value="Genomic_DNA"/>
</dbReference>
<protein>
    <submittedName>
        <fullName evidence="2">Uncharacterized protein</fullName>
    </submittedName>
</protein>
<gene>
    <name evidence="2" type="ORF">PLANPX_5580</name>
</gene>
<proteinExistence type="predicted"/>
<reference evidence="3" key="1">
    <citation type="submission" date="2019-10" db="EMBL/GenBank/DDBJ databases">
        <title>Lacipirellula parvula gen. nov., sp. nov., representing a lineage of planctomycetes widespread in freshwater anoxic habitats, and description of the family Lacipirellulaceae.</title>
        <authorList>
            <person name="Dedysh S.N."/>
            <person name="Kulichevskaya I.S."/>
            <person name="Beletsky A.V."/>
            <person name="Rakitin A.L."/>
            <person name="Mardanov A.V."/>
            <person name="Ivanova A.A."/>
            <person name="Saltykova V.X."/>
            <person name="Rijpstra W.I.C."/>
            <person name="Sinninghe Damste J.S."/>
            <person name="Ravin N.V."/>
        </authorList>
    </citation>
    <scope>NUCLEOTIDE SEQUENCE [LARGE SCALE GENOMIC DNA]</scope>
    <source>
        <strain evidence="3">PX69</strain>
    </source>
</reference>
<sequence>MSHDPPTTGYDSLGDSAGIVKWPVLAQLPWVGDEPLPIAASSAPTDILPFVDSTPRPYAPPVLAADDVAMEYAPLPKLRIVDPNLPQGEPYVEAAAPNRRLHPATPRNEAVAEPPHIALHRMPTEPASDAWAPERPLYATEMRATEMPMLDRRQRPASEPELPTLRPAAPKQHRRFDPPQPRRAEEFAFQHRNDSFAAQFYEWHTSRKPQVGLIAVSALLLVAGGICVATFGRSKSAPQETIADVPTPVIEARPLSVAPISTAVPSASTPNETFAAPLPTTPALDLSPKPEVNGVAPAPAAEAQQPATNSAEAEAAADPIAKYLNSHPIGQAAPQVPPVAETQPHVTAKIVQPTPEVQSQPAAVVPPVVTAPVQPHVFAPIATPAASSLSPYPTTPYPPLDFSLVAPQQNGAAPAVAGSLGPAFNPPQPPR</sequence>
<feature type="region of interest" description="Disordered" evidence="1">
    <location>
        <begin position="263"/>
        <end position="315"/>
    </location>
</feature>
<evidence type="ECO:0000313" key="3">
    <source>
        <dbReference type="Proteomes" id="UP000326837"/>
    </source>
</evidence>
<feature type="region of interest" description="Disordered" evidence="1">
    <location>
        <begin position="151"/>
        <end position="179"/>
    </location>
</feature>
<organism evidence="2 3">
    <name type="scientific">Lacipirellula parvula</name>
    <dbReference type="NCBI Taxonomy" id="2650471"/>
    <lineage>
        <taxon>Bacteria</taxon>
        <taxon>Pseudomonadati</taxon>
        <taxon>Planctomycetota</taxon>
        <taxon>Planctomycetia</taxon>
        <taxon>Pirellulales</taxon>
        <taxon>Lacipirellulaceae</taxon>
        <taxon>Lacipirellula</taxon>
    </lineage>
</organism>
<dbReference type="Proteomes" id="UP000326837">
    <property type="component" value="Chromosome"/>
</dbReference>
<dbReference type="KEGG" id="lpav:PLANPX_5580"/>
<dbReference type="AlphaFoldDB" id="A0A5K7XHN7"/>